<evidence type="ECO:0000256" key="1">
    <source>
        <dbReference type="SAM" id="MobiDB-lite"/>
    </source>
</evidence>
<feature type="compositionally biased region" description="Basic and acidic residues" evidence="1">
    <location>
        <begin position="37"/>
        <end position="50"/>
    </location>
</feature>
<protein>
    <submittedName>
        <fullName evidence="2">Uncharacterized protein</fullName>
    </submittedName>
</protein>
<organism evidence="2 3">
    <name type="scientific">Rhodopseudomonas rhenobacensis</name>
    <dbReference type="NCBI Taxonomy" id="87461"/>
    <lineage>
        <taxon>Bacteria</taxon>
        <taxon>Pseudomonadati</taxon>
        <taxon>Pseudomonadota</taxon>
        <taxon>Alphaproteobacteria</taxon>
        <taxon>Hyphomicrobiales</taxon>
        <taxon>Nitrobacteraceae</taxon>
        <taxon>Rhodopseudomonas</taxon>
    </lineage>
</organism>
<dbReference type="Proteomes" id="UP000542353">
    <property type="component" value="Unassembled WGS sequence"/>
</dbReference>
<dbReference type="EMBL" id="JACHIH010000003">
    <property type="protein sequence ID" value="MBB5046203.1"/>
    <property type="molecule type" value="Genomic_DNA"/>
</dbReference>
<evidence type="ECO:0000313" key="2">
    <source>
        <dbReference type="EMBL" id="MBB5046203.1"/>
    </source>
</evidence>
<accession>A0A7W8DXS7</accession>
<gene>
    <name evidence="2" type="ORF">HNR60_000945</name>
</gene>
<sequence length="50" mass="5641">MADDPDSGTKHDQQKSGTDKPWQEPGQSAQSPNQKPTKPDLEHWQESETH</sequence>
<keyword evidence="3" id="KW-1185">Reference proteome</keyword>
<proteinExistence type="predicted"/>
<reference evidence="2 3" key="1">
    <citation type="submission" date="2020-08" db="EMBL/GenBank/DDBJ databases">
        <title>Genomic Encyclopedia of Type Strains, Phase IV (KMG-IV): sequencing the most valuable type-strain genomes for metagenomic binning, comparative biology and taxonomic classification.</title>
        <authorList>
            <person name="Goeker M."/>
        </authorList>
    </citation>
    <scope>NUCLEOTIDE SEQUENCE [LARGE SCALE GENOMIC DNA]</scope>
    <source>
        <strain evidence="2 3">DSM 12706</strain>
    </source>
</reference>
<feature type="region of interest" description="Disordered" evidence="1">
    <location>
        <begin position="1"/>
        <end position="50"/>
    </location>
</feature>
<name>A0A7W8DXS7_9BRAD</name>
<evidence type="ECO:0000313" key="3">
    <source>
        <dbReference type="Proteomes" id="UP000542353"/>
    </source>
</evidence>
<feature type="compositionally biased region" description="Polar residues" evidence="1">
    <location>
        <begin position="25"/>
        <end position="36"/>
    </location>
</feature>
<feature type="compositionally biased region" description="Basic and acidic residues" evidence="1">
    <location>
        <begin position="7"/>
        <end position="22"/>
    </location>
</feature>
<dbReference type="AlphaFoldDB" id="A0A7W8DXS7"/>
<comment type="caution">
    <text evidence="2">The sequence shown here is derived from an EMBL/GenBank/DDBJ whole genome shotgun (WGS) entry which is preliminary data.</text>
</comment>
<dbReference type="RefSeq" id="WP_246432807.1">
    <property type="nucleotide sequence ID" value="NZ_JACHIH010000003.1"/>
</dbReference>